<evidence type="ECO:0000313" key="1">
    <source>
        <dbReference type="EMBL" id="MBC5998695.1"/>
    </source>
</evidence>
<name>A0A923N9L6_9FIRM</name>
<accession>A0A923N9L6</accession>
<dbReference type="InterPro" id="IPR023214">
    <property type="entry name" value="HAD_sf"/>
</dbReference>
<proteinExistence type="predicted"/>
<sequence>ETTSFPNNLEIGGSTTSKAEALRQLGKKLGIRREEMLAAGDSPNDIAMLQEAGIAVAMGNGEEEVKSIADYITSDNDHDGVGEAVEKFVLKV</sequence>
<dbReference type="Gene3D" id="3.30.1240.10">
    <property type="match status" value="1"/>
</dbReference>
<reference evidence="1" key="1">
    <citation type="submission" date="2020-08" db="EMBL/GenBank/DDBJ databases">
        <authorList>
            <person name="Liu C."/>
            <person name="Sun Q."/>
        </authorList>
    </citation>
    <scope>NUCLEOTIDE SEQUENCE</scope>
    <source>
        <strain evidence="1">BX16</strain>
    </source>
</reference>
<dbReference type="SUPFAM" id="SSF56784">
    <property type="entry name" value="HAD-like"/>
    <property type="match status" value="1"/>
</dbReference>
<protein>
    <submittedName>
        <fullName evidence="1">HAD hydrolase family protein</fullName>
    </submittedName>
</protein>
<organism evidence="1 2">
    <name type="scientific">Lentihominibacter faecis</name>
    <dbReference type="NCBI Taxonomy" id="2764712"/>
    <lineage>
        <taxon>Bacteria</taxon>
        <taxon>Bacillati</taxon>
        <taxon>Bacillota</taxon>
        <taxon>Clostridia</taxon>
        <taxon>Peptostreptococcales</taxon>
        <taxon>Anaerovoracaceae</taxon>
        <taxon>Lentihominibacter</taxon>
    </lineage>
</organism>
<gene>
    <name evidence="1" type="ORF">H8876_01485</name>
</gene>
<dbReference type="RefSeq" id="WP_249286247.1">
    <property type="nucleotide sequence ID" value="NZ_JACRWC010000029.1"/>
</dbReference>
<feature type="non-terminal residue" evidence="1">
    <location>
        <position position="1"/>
    </location>
</feature>
<dbReference type="Proteomes" id="UP000644115">
    <property type="component" value="Unassembled WGS sequence"/>
</dbReference>
<evidence type="ECO:0000313" key="2">
    <source>
        <dbReference type="Proteomes" id="UP000644115"/>
    </source>
</evidence>
<comment type="caution">
    <text evidence="1">The sequence shown here is derived from an EMBL/GenBank/DDBJ whole genome shotgun (WGS) entry which is preliminary data.</text>
</comment>
<dbReference type="GO" id="GO:0000287">
    <property type="term" value="F:magnesium ion binding"/>
    <property type="evidence" value="ECO:0007669"/>
    <property type="project" value="TreeGrafter"/>
</dbReference>
<dbReference type="Gene3D" id="3.40.50.1000">
    <property type="entry name" value="HAD superfamily/HAD-like"/>
    <property type="match status" value="1"/>
</dbReference>
<keyword evidence="1" id="KW-0378">Hydrolase</keyword>
<dbReference type="AlphaFoldDB" id="A0A923N9L6"/>
<dbReference type="EMBL" id="JACRWC010000029">
    <property type="protein sequence ID" value="MBC5998695.1"/>
    <property type="molecule type" value="Genomic_DNA"/>
</dbReference>
<keyword evidence="2" id="KW-1185">Reference proteome</keyword>
<dbReference type="PANTHER" id="PTHR10000">
    <property type="entry name" value="PHOSPHOSERINE PHOSPHATASE"/>
    <property type="match status" value="1"/>
</dbReference>
<dbReference type="Pfam" id="PF08282">
    <property type="entry name" value="Hydrolase_3"/>
    <property type="match status" value="1"/>
</dbReference>
<dbReference type="GO" id="GO:0016791">
    <property type="term" value="F:phosphatase activity"/>
    <property type="evidence" value="ECO:0007669"/>
    <property type="project" value="TreeGrafter"/>
</dbReference>
<dbReference type="GO" id="GO:0005829">
    <property type="term" value="C:cytosol"/>
    <property type="evidence" value="ECO:0007669"/>
    <property type="project" value="TreeGrafter"/>
</dbReference>
<dbReference type="PANTHER" id="PTHR10000:SF8">
    <property type="entry name" value="HAD SUPERFAMILY HYDROLASE-LIKE, TYPE 3"/>
    <property type="match status" value="1"/>
</dbReference>
<dbReference type="InterPro" id="IPR036412">
    <property type="entry name" value="HAD-like_sf"/>
</dbReference>